<accession>A0ABW4R5W8</accession>
<dbReference type="Gene3D" id="4.10.220.110">
    <property type="match status" value="1"/>
</dbReference>
<dbReference type="SUPFAM" id="SSF69255">
    <property type="entry name" value="gp5 N-terminal domain-like"/>
    <property type="match status" value="1"/>
</dbReference>
<dbReference type="SUPFAM" id="SSF69279">
    <property type="entry name" value="Phage tail proteins"/>
    <property type="match status" value="2"/>
</dbReference>
<feature type="domain" description="Gp5/Type VI secretion system Vgr protein OB-fold" evidence="4">
    <location>
        <begin position="384"/>
        <end position="449"/>
    </location>
</feature>
<dbReference type="EMBL" id="JBHUEN010000018">
    <property type="protein sequence ID" value="MFD1881390.1"/>
    <property type="molecule type" value="Genomic_DNA"/>
</dbReference>
<proteinExistence type="inferred from homology"/>
<evidence type="ECO:0000313" key="7">
    <source>
        <dbReference type="Proteomes" id="UP001597213"/>
    </source>
</evidence>
<dbReference type="Pfam" id="PF22178">
    <property type="entry name" value="Gp5_trimer_C"/>
    <property type="match status" value="1"/>
</dbReference>
<reference evidence="7" key="1">
    <citation type="journal article" date="2019" name="Int. J. Syst. Evol. Microbiol.">
        <title>The Global Catalogue of Microorganisms (GCM) 10K type strain sequencing project: providing services to taxonomists for standard genome sequencing and annotation.</title>
        <authorList>
            <consortium name="The Broad Institute Genomics Platform"/>
            <consortium name="The Broad Institute Genome Sequencing Center for Infectious Disease"/>
            <person name="Wu L."/>
            <person name="Ma J."/>
        </authorList>
    </citation>
    <scope>NUCLEOTIDE SEQUENCE [LARGE SCALE GENOMIC DNA]</scope>
    <source>
        <strain evidence="7">CCUG 56029</strain>
    </source>
</reference>
<evidence type="ECO:0000313" key="6">
    <source>
        <dbReference type="EMBL" id="MFD1881390.1"/>
    </source>
</evidence>
<evidence type="ECO:0000256" key="2">
    <source>
        <dbReference type="ARBA" id="ARBA00005558"/>
    </source>
</evidence>
<dbReference type="InterPro" id="IPR037026">
    <property type="entry name" value="Vgr_OB-fold_dom_sf"/>
</dbReference>
<comment type="subcellular location">
    <subcellularLocation>
        <location evidence="1">Secreted</location>
    </subcellularLocation>
</comment>
<dbReference type="Pfam" id="PF04717">
    <property type="entry name" value="Phage_base_V"/>
    <property type="match status" value="1"/>
</dbReference>
<dbReference type="Proteomes" id="UP001597213">
    <property type="component" value="Unassembled WGS sequence"/>
</dbReference>
<organism evidence="6 7">
    <name type="scientific">Paracoccus pacificus</name>
    <dbReference type="NCBI Taxonomy" id="1463598"/>
    <lineage>
        <taxon>Bacteria</taxon>
        <taxon>Pseudomonadati</taxon>
        <taxon>Pseudomonadota</taxon>
        <taxon>Alphaproteobacteria</taxon>
        <taxon>Rhodobacterales</taxon>
        <taxon>Paracoccaceae</taxon>
        <taxon>Paracoccus</taxon>
    </lineage>
</organism>
<dbReference type="NCBIfam" id="TIGR01646">
    <property type="entry name" value="vgr_GE"/>
    <property type="match status" value="1"/>
</dbReference>
<dbReference type="Gene3D" id="2.30.110.50">
    <property type="match status" value="1"/>
</dbReference>
<dbReference type="Pfam" id="PF05954">
    <property type="entry name" value="Phage_GPD"/>
    <property type="match status" value="1"/>
</dbReference>
<dbReference type="InterPro" id="IPR050708">
    <property type="entry name" value="T6SS_VgrG/RHS"/>
</dbReference>
<dbReference type="SUPFAM" id="SSF69349">
    <property type="entry name" value="Phage fibre proteins"/>
    <property type="match status" value="1"/>
</dbReference>
<keyword evidence="3" id="KW-0964">Secreted</keyword>
<evidence type="ECO:0000259" key="5">
    <source>
        <dbReference type="Pfam" id="PF22178"/>
    </source>
</evidence>
<dbReference type="PANTHER" id="PTHR32305">
    <property type="match status" value="1"/>
</dbReference>
<dbReference type="Gene3D" id="3.55.50.10">
    <property type="entry name" value="Baseplate protein-like domains"/>
    <property type="match status" value="1"/>
</dbReference>
<dbReference type="InterPro" id="IPR006531">
    <property type="entry name" value="Gp5/Vgr_OB"/>
</dbReference>
<dbReference type="NCBIfam" id="TIGR03361">
    <property type="entry name" value="VI_Rhs_Vgr"/>
    <property type="match status" value="1"/>
</dbReference>
<gene>
    <name evidence="6" type="ORF">ACFSCT_06635</name>
</gene>
<comment type="caution">
    <text evidence="6">The sequence shown here is derived from an EMBL/GenBank/DDBJ whole genome shotgun (WGS) entry which is preliminary data.</text>
</comment>
<feature type="domain" description="Gp5/Type VI secretion system Vgr C-terminal trimerisation" evidence="5">
    <location>
        <begin position="466"/>
        <end position="575"/>
    </location>
</feature>
<evidence type="ECO:0000259" key="4">
    <source>
        <dbReference type="Pfam" id="PF04717"/>
    </source>
</evidence>
<dbReference type="InterPro" id="IPR017847">
    <property type="entry name" value="T6SS_RhsGE_Vgr_subset"/>
</dbReference>
<sequence length="695" mass="75783">MNAPFKQIGRTGQLTTVLGRDALALLRFDGREALNDLFEYRVEALSPQPIPDYDDLIGTHATVSFQTAYGPREFDGIVATARGTGMTENGWRHELVLRPWFWVASHRRNQLIFHGKTVSQILEEVLAPYAGLGDPALELRLTRDYPVLEYTVQFRESDMNFARRLMERFGISFHFKHAAGSHTMVLTDDIGSHETAPGKTRPVLGVERLHQADSEHLWDWAPERNFTTGAIRLTDWNFKSPRASMEAGRVGDATYALGQLESFDWPGDYENQSQGKSVAALRTAQERGRDRRIRATGDAISLRAGMVVTATGDAGGAEVICLSATQHFRSEAYGSGAPESDDYSYTGNYTLMPVTAPLAPPRVTPMPVVQGPQTAVVVGDGEIDCDDFGRVLVKFHWDLQSAYSMRCRVSQVWAGPGWGGMLIPRIGMEVIVEFLDGDPDKPIVSGSVYNADTLPQYGLPAGKSRMTLRSQTHQGQGFNELRFEDQAGNEEVFMHAQKDHNTQIGNDENHNIGNSRTKTVAVDDSEKVGNNKAINVGSNHTESIGVDQTVSIGSNQTVTVGANRTFKVKGDKTLTLTGNHVETITGFMTLSVDGYQSTKVKGNRAVTVTSGNQTTNVDAGGHSETVALTRQTKAKDIVTDSKTQEHKGSDIISLKSGGSTITMTPAGIELKSGGSTVFLDSSGVYVNGTVIHLNK</sequence>
<keyword evidence="7" id="KW-1185">Reference proteome</keyword>
<dbReference type="RefSeq" id="WP_379141204.1">
    <property type="nucleotide sequence ID" value="NZ_JBHUEN010000018.1"/>
</dbReference>
<comment type="similarity">
    <text evidence="2">Belongs to the VgrG protein family.</text>
</comment>
<dbReference type="InterPro" id="IPR006533">
    <property type="entry name" value="T6SS_Vgr_RhsGE"/>
</dbReference>
<evidence type="ECO:0000256" key="1">
    <source>
        <dbReference type="ARBA" id="ARBA00004613"/>
    </source>
</evidence>
<evidence type="ECO:0000256" key="3">
    <source>
        <dbReference type="ARBA" id="ARBA00022525"/>
    </source>
</evidence>
<protein>
    <submittedName>
        <fullName evidence="6">Type VI secretion system Vgr family protein</fullName>
    </submittedName>
</protein>
<dbReference type="PANTHER" id="PTHR32305:SF15">
    <property type="entry name" value="PROTEIN RHSA-RELATED"/>
    <property type="match status" value="1"/>
</dbReference>
<dbReference type="InterPro" id="IPR054030">
    <property type="entry name" value="Gp5_Vgr_C"/>
</dbReference>
<name>A0ABW4R5W8_9RHOB</name>
<dbReference type="Gene3D" id="2.40.50.230">
    <property type="entry name" value="Gp5 N-terminal domain"/>
    <property type="match status" value="1"/>
</dbReference>